<dbReference type="RefSeq" id="WP_283431307.1">
    <property type="nucleotide sequence ID" value="NZ_FXUG01000001.1"/>
</dbReference>
<feature type="transmembrane region" description="Helical" evidence="7">
    <location>
        <begin position="508"/>
        <end position="525"/>
    </location>
</feature>
<evidence type="ECO:0000313" key="10">
    <source>
        <dbReference type="Proteomes" id="UP001158067"/>
    </source>
</evidence>
<reference evidence="9 10" key="1">
    <citation type="submission" date="2017-05" db="EMBL/GenBank/DDBJ databases">
        <authorList>
            <person name="Varghese N."/>
            <person name="Submissions S."/>
        </authorList>
    </citation>
    <scope>NUCLEOTIDE SEQUENCE [LARGE SCALE GENOMIC DNA]</scope>
    <source>
        <strain evidence="9 10">DSM 25457</strain>
    </source>
</reference>
<feature type="transmembrane region" description="Helical" evidence="7">
    <location>
        <begin position="130"/>
        <end position="155"/>
    </location>
</feature>
<dbReference type="InterPro" id="IPR051605">
    <property type="entry name" value="CstA"/>
</dbReference>
<dbReference type="EMBL" id="FXUG01000001">
    <property type="protein sequence ID" value="SMP38155.1"/>
    <property type="molecule type" value="Genomic_DNA"/>
</dbReference>
<feature type="transmembrane region" description="Helical" evidence="7">
    <location>
        <begin position="566"/>
        <end position="586"/>
    </location>
</feature>
<protein>
    <submittedName>
        <fullName evidence="9">Carbon starvation protein</fullName>
    </submittedName>
</protein>
<organism evidence="9 10">
    <name type="scientific">Neorhodopirellula lusitana</name>
    <dbReference type="NCBI Taxonomy" id="445327"/>
    <lineage>
        <taxon>Bacteria</taxon>
        <taxon>Pseudomonadati</taxon>
        <taxon>Planctomycetota</taxon>
        <taxon>Planctomycetia</taxon>
        <taxon>Pirellulales</taxon>
        <taxon>Pirellulaceae</taxon>
        <taxon>Neorhodopirellula</taxon>
    </lineage>
</organism>
<dbReference type="Proteomes" id="UP001158067">
    <property type="component" value="Unassembled WGS sequence"/>
</dbReference>
<feature type="transmembrane region" description="Helical" evidence="7">
    <location>
        <begin position="598"/>
        <end position="616"/>
    </location>
</feature>
<evidence type="ECO:0000256" key="5">
    <source>
        <dbReference type="ARBA" id="ARBA00022989"/>
    </source>
</evidence>
<proteinExistence type="inferred from homology"/>
<dbReference type="InterPro" id="IPR003706">
    <property type="entry name" value="CstA_N"/>
</dbReference>
<name>A0ABY1PMW3_9BACT</name>
<evidence type="ECO:0000259" key="8">
    <source>
        <dbReference type="Pfam" id="PF02554"/>
    </source>
</evidence>
<dbReference type="Pfam" id="PF02554">
    <property type="entry name" value="CstA"/>
    <property type="match status" value="1"/>
</dbReference>
<dbReference type="PANTHER" id="PTHR30252">
    <property type="entry name" value="INNER MEMBRANE PEPTIDE TRANSPORTER"/>
    <property type="match status" value="1"/>
</dbReference>
<dbReference type="PANTHER" id="PTHR30252:SF0">
    <property type="entry name" value="PEPTIDE TRANSPORTER CSTA"/>
    <property type="match status" value="1"/>
</dbReference>
<feature type="transmembrane region" description="Helical" evidence="7">
    <location>
        <begin position="346"/>
        <end position="369"/>
    </location>
</feature>
<comment type="similarity">
    <text evidence="2">Belongs to the peptide transporter carbon starvation (CstA) (TC 2.A.114) family.</text>
</comment>
<feature type="transmembrane region" description="Helical" evidence="7">
    <location>
        <begin position="228"/>
        <end position="254"/>
    </location>
</feature>
<gene>
    <name evidence="9" type="ORF">SAMN06265222_10181</name>
</gene>
<feature type="transmembrane region" description="Helical" evidence="7">
    <location>
        <begin position="464"/>
        <end position="487"/>
    </location>
</feature>
<feature type="transmembrane region" description="Helical" evidence="7">
    <location>
        <begin position="537"/>
        <end position="559"/>
    </location>
</feature>
<feature type="transmembrane region" description="Helical" evidence="7">
    <location>
        <begin position="266"/>
        <end position="286"/>
    </location>
</feature>
<evidence type="ECO:0000256" key="4">
    <source>
        <dbReference type="ARBA" id="ARBA00022692"/>
    </source>
</evidence>
<keyword evidence="6 7" id="KW-0472">Membrane</keyword>
<comment type="subcellular location">
    <subcellularLocation>
        <location evidence="1">Cell membrane</location>
        <topology evidence="1">Multi-pass membrane protein</topology>
    </subcellularLocation>
</comment>
<feature type="transmembrane region" description="Helical" evidence="7">
    <location>
        <begin position="306"/>
        <end position="326"/>
    </location>
</feature>
<evidence type="ECO:0000256" key="3">
    <source>
        <dbReference type="ARBA" id="ARBA00022475"/>
    </source>
</evidence>
<evidence type="ECO:0000256" key="2">
    <source>
        <dbReference type="ARBA" id="ARBA00007755"/>
    </source>
</evidence>
<keyword evidence="10" id="KW-1185">Reference proteome</keyword>
<accession>A0ABY1PMW3</accession>
<feature type="transmembrane region" description="Helical" evidence="7">
    <location>
        <begin position="85"/>
        <end position="109"/>
    </location>
</feature>
<evidence type="ECO:0000256" key="6">
    <source>
        <dbReference type="ARBA" id="ARBA00023136"/>
    </source>
</evidence>
<feature type="domain" description="CstA N-terminal" evidence="8">
    <location>
        <begin position="5"/>
        <end position="580"/>
    </location>
</feature>
<comment type="caution">
    <text evidence="9">The sequence shown here is derived from an EMBL/GenBank/DDBJ whole genome shotgun (WGS) entry which is preliminary data.</text>
</comment>
<evidence type="ECO:0000313" key="9">
    <source>
        <dbReference type="EMBL" id="SMP38155.1"/>
    </source>
</evidence>
<keyword evidence="5 7" id="KW-1133">Transmembrane helix</keyword>
<keyword evidence="4 7" id="KW-0812">Transmembrane</keyword>
<feature type="transmembrane region" description="Helical" evidence="7">
    <location>
        <begin position="161"/>
        <end position="179"/>
    </location>
</feature>
<feature type="transmembrane region" description="Helical" evidence="7">
    <location>
        <begin position="186"/>
        <end position="208"/>
    </location>
</feature>
<evidence type="ECO:0000256" key="1">
    <source>
        <dbReference type="ARBA" id="ARBA00004651"/>
    </source>
</evidence>
<sequence>MTTLAVAIGSMIAFVVAYHTYGKYLANKLFRLTADEVMPSAAQRDDVDFVPTDRSVVLGHHFTSIAGTGPIVGPALAVFWGWLPALLWVIFGSILIGGVHDLAALVISIRNRGESIGQAAGHLISPRAKVLFLVVLAMALSIVLAVFGLVIANIFKLYPESVLSVWSAMPLAALIGITVIRRGGNLVIPCVLGLGVLYLTVYLGAYQIPFDLQALLDRYQLSGPEHPYVNSVVIWTLLLLAYAFFASVLPVWLLLQPRDFLNSLQLIVALVLMVIGLAVASSTGQANLMTAAPAISSEVPADAPPIFPFLFITIACGACSGFHCLVSSGTTSKQLKSAKDAQLIGYGSMLGEGMLAVLVILACCAGVGMGRLERTGTGKDVQIVRTAIPEGESADAGARSAWKSYYRTGAIAGVPSDPSIGNGSESAATESAAGWRKQGLDKKLAAFIDGGANFLSSIGMPLKMGVAIMAVMVACFAATTLDTATRLQRYVISELGTSAGIGVVSNKYIASLLAVGIAAAIAIFAGDSPGKGGMMLWPLFGATNQLLAGLALMVAVFYLARRSRPVGMLAIPMFLMLLMPAWAMTFDLLNNWWPARDWVLVVFGVVVMSLQIWMVIEGLVFWRRFKGDPANASSTVAN</sequence>
<keyword evidence="3" id="KW-1003">Cell membrane</keyword>
<evidence type="ECO:0000256" key="7">
    <source>
        <dbReference type="SAM" id="Phobius"/>
    </source>
</evidence>